<dbReference type="Gene3D" id="3.40.630.30">
    <property type="match status" value="1"/>
</dbReference>
<dbReference type="PROSITE" id="PS51186">
    <property type="entry name" value="GNAT"/>
    <property type="match status" value="1"/>
</dbReference>
<organism evidence="4 5">
    <name type="scientific">Slackia piriformis</name>
    <dbReference type="NCBI Taxonomy" id="626934"/>
    <lineage>
        <taxon>Bacteria</taxon>
        <taxon>Bacillati</taxon>
        <taxon>Actinomycetota</taxon>
        <taxon>Coriobacteriia</taxon>
        <taxon>Eggerthellales</taxon>
        <taxon>Eggerthellaceae</taxon>
        <taxon>Slackia</taxon>
    </lineage>
</organism>
<protein>
    <submittedName>
        <fullName evidence="4">GNAT family N-acetyltransferase</fullName>
    </submittedName>
</protein>
<evidence type="ECO:0000256" key="2">
    <source>
        <dbReference type="ARBA" id="ARBA00023315"/>
    </source>
</evidence>
<dbReference type="InterPro" id="IPR050680">
    <property type="entry name" value="YpeA/RimI_acetyltransf"/>
</dbReference>
<comment type="caution">
    <text evidence="4">The sequence shown here is derived from an EMBL/GenBank/DDBJ whole genome shotgun (WGS) entry which is preliminary data.</text>
</comment>
<feature type="domain" description="N-acetyltransferase" evidence="3">
    <location>
        <begin position="2"/>
        <end position="174"/>
    </location>
</feature>
<dbReference type="InterPro" id="IPR000182">
    <property type="entry name" value="GNAT_dom"/>
</dbReference>
<keyword evidence="1" id="KW-0808">Transferase</keyword>
<dbReference type="SUPFAM" id="SSF55729">
    <property type="entry name" value="Acyl-CoA N-acyltransferases (Nat)"/>
    <property type="match status" value="1"/>
</dbReference>
<evidence type="ECO:0000256" key="1">
    <source>
        <dbReference type="ARBA" id="ARBA00022679"/>
    </source>
</evidence>
<sequence length="178" mass="19892">MTNVHIAQPHEFDRIAALYDEMVADMAHSAFDPHWNREDHPNDEFLKRSLEQGQLIVCEHDGALAGALVLNHEGADGYEGTPWKVDAPESEASVIHVLCTLPRLQGNGLGRALLRGALDIARERGHRCVRLDVLPDNTPAQKLYESEGFVRIRETVLHYPDGSFDSVLYECPLEQTNA</sequence>
<gene>
    <name evidence="4" type="ORF">KH142_08420</name>
</gene>
<accession>A0A943UUB1</accession>
<dbReference type="Proteomes" id="UP000727506">
    <property type="component" value="Unassembled WGS sequence"/>
</dbReference>
<keyword evidence="2" id="KW-0012">Acyltransferase</keyword>
<dbReference type="EMBL" id="JAGZSV010000198">
    <property type="protein sequence ID" value="MBS6941474.1"/>
    <property type="molecule type" value="Genomic_DNA"/>
</dbReference>
<dbReference type="GO" id="GO:0016747">
    <property type="term" value="F:acyltransferase activity, transferring groups other than amino-acyl groups"/>
    <property type="evidence" value="ECO:0007669"/>
    <property type="project" value="InterPro"/>
</dbReference>
<proteinExistence type="predicted"/>
<dbReference type="InterPro" id="IPR016181">
    <property type="entry name" value="Acyl_CoA_acyltransferase"/>
</dbReference>
<dbReference type="PANTHER" id="PTHR43420:SF47">
    <property type="entry name" value="N-ACETYLTRANSFERASE DOMAIN-CONTAINING PROTEIN"/>
    <property type="match status" value="1"/>
</dbReference>
<evidence type="ECO:0000313" key="4">
    <source>
        <dbReference type="EMBL" id="MBS6941474.1"/>
    </source>
</evidence>
<name>A0A943UUB1_9ACTN</name>
<evidence type="ECO:0000259" key="3">
    <source>
        <dbReference type="PROSITE" id="PS51186"/>
    </source>
</evidence>
<dbReference type="Pfam" id="PF00583">
    <property type="entry name" value="Acetyltransf_1"/>
    <property type="match status" value="1"/>
</dbReference>
<dbReference type="AlphaFoldDB" id="A0A943UUB1"/>
<reference evidence="4" key="1">
    <citation type="submission" date="2021-02" db="EMBL/GenBank/DDBJ databases">
        <title>Infant gut strain persistence is associated with maternal origin, phylogeny, and functional potential including surface adhesion and iron acquisition.</title>
        <authorList>
            <person name="Lou Y.C."/>
        </authorList>
    </citation>
    <scope>NUCLEOTIDE SEQUENCE</scope>
    <source>
        <strain evidence="4">L2_039_000G1_dasL2_039_000G1_concoct_11</strain>
    </source>
</reference>
<dbReference type="PANTHER" id="PTHR43420">
    <property type="entry name" value="ACETYLTRANSFERASE"/>
    <property type="match status" value="1"/>
</dbReference>
<dbReference type="CDD" id="cd04301">
    <property type="entry name" value="NAT_SF"/>
    <property type="match status" value="1"/>
</dbReference>
<evidence type="ECO:0000313" key="5">
    <source>
        <dbReference type="Proteomes" id="UP000727506"/>
    </source>
</evidence>